<evidence type="ECO:0000256" key="2">
    <source>
        <dbReference type="ARBA" id="ARBA00005375"/>
    </source>
</evidence>
<organism evidence="12">
    <name type="scientific">Brugia timori</name>
    <dbReference type="NCBI Taxonomy" id="42155"/>
    <lineage>
        <taxon>Eukaryota</taxon>
        <taxon>Metazoa</taxon>
        <taxon>Ecdysozoa</taxon>
        <taxon>Nematoda</taxon>
        <taxon>Chromadorea</taxon>
        <taxon>Rhabditida</taxon>
        <taxon>Spirurina</taxon>
        <taxon>Spiruromorpha</taxon>
        <taxon>Filarioidea</taxon>
        <taxon>Onchocercidae</taxon>
        <taxon>Brugia</taxon>
    </lineage>
</organism>
<keyword evidence="5" id="KW-0378">Hydrolase</keyword>
<evidence type="ECO:0000256" key="8">
    <source>
        <dbReference type="SAM" id="MobiDB-lite"/>
    </source>
</evidence>
<dbReference type="Pfam" id="PF00328">
    <property type="entry name" value="His_Phos_2"/>
    <property type="match status" value="1"/>
</dbReference>
<dbReference type="EMBL" id="UZAG01015448">
    <property type="protein sequence ID" value="VDO20408.1"/>
    <property type="molecule type" value="Genomic_DNA"/>
</dbReference>
<dbReference type="STRING" id="42155.A0A0R3QJR7"/>
<evidence type="ECO:0000313" key="12">
    <source>
        <dbReference type="WBParaSite" id="BTMF_0000779801-mRNA-1"/>
    </source>
</evidence>
<evidence type="ECO:0000256" key="4">
    <source>
        <dbReference type="ARBA" id="ARBA00022729"/>
    </source>
</evidence>
<dbReference type="PANTHER" id="PTHR11567:SF211">
    <property type="entry name" value="PROSTATIC ACID PHOSPHATASE"/>
    <property type="match status" value="1"/>
</dbReference>
<dbReference type="InterPro" id="IPR050645">
    <property type="entry name" value="Histidine_acid_phosphatase"/>
</dbReference>
<comment type="catalytic activity">
    <reaction evidence="1">
        <text>a phosphate monoester + H2O = an alcohol + phosphate</text>
        <dbReference type="Rhea" id="RHEA:15017"/>
        <dbReference type="ChEBI" id="CHEBI:15377"/>
        <dbReference type="ChEBI" id="CHEBI:30879"/>
        <dbReference type="ChEBI" id="CHEBI:43474"/>
        <dbReference type="ChEBI" id="CHEBI:67140"/>
        <dbReference type="EC" id="3.1.3.2"/>
    </reaction>
</comment>
<sequence>MSMPTDPVVSNNEKLPHEDNDNNGLFGRIINKSKVYPLEEYTHSEIRNDHVNEKVLPVELEESRKIVTVPKQQKSLFRRNFKETLILSAAISTIALSFVGVTVYYILSYSRPELVYTNMIWRHGDRAPAHYFPNFTEKYMIAFPRGMGNLTKIGAEQAEQLGLLLQRRYINPGNITSKQIYIRSTDVHRTIETAQHVLKGMSFPDTRINVELTTNVDTAGNPFFDCPVATQFVLDQEEKYFLRENFSEIYELMQQELNYNSYSYYLFDTLNCLKAHDLALPNWLRSDELYEKLKFLSWYGVEAQFGIGPYDNKLQRKIRGGSSLRGVVSRIACKVNYSEWSSVDSCEEKFYGLSAASFFDDFCIAWIMHDIHSILGKSPLIGYGANIAFEIWRIDNLYKMKIMYANQWDANPQDITQFAPGCEDSIKFCNVTKFIEHSRELFFDNVQEACLKSSENLISHVIRRSTNTDEVIDLIQMY</sequence>
<evidence type="ECO:0000313" key="10">
    <source>
        <dbReference type="EMBL" id="VDO20408.1"/>
    </source>
</evidence>
<evidence type="ECO:0000256" key="9">
    <source>
        <dbReference type="SAM" id="Phobius"/>
    </source>
</evidence>
<keyword evidence="9" id="KW-1133">Transmembrane helix</keyword>
<dbReference type="EC" id="3.1.3.2" evidence="3"/>
<dbReference type="GO" id="GO:0003993">
    <property type="term" value="F:acid phosphatase activity"/>
    <property type="evidence" value="ECO:0007669"/>
    <property type="project" value="UniProtKB-EC"/>
</dbReference>
<dbReference type="InterPro" id="IPR000560">
    <property type="entry name" value="His_Pase_clade-2"/>
</dbReference>
<reference evidence="10 11" key="2">
    <citation type="submission" date="2018-11" db="EMBL/GenBank/DDBJ databases">
        <authorList>
            <consortium name="Pathogen Informatics"/>
        </authorList>
    </citation>
    <scope>NUCLEOTIDE SEQUENCE [LARGE SCALE GENOMIC DNA]</scope>
</reference>
<keyword evidence="4" id="KW-0732">Signal</keyword>
<protein>
    <recommendedName>
        <fullName evidence="3">acid phosphatase</fullName>
        <ecNumber evidence="3">3.1.3.2</ecNumber>
    </recommendedName>
</protein>
<evidence type="ECO:0000256" key="5">
    <source>
        <dbReference type="ARBA" id="ARBA00022801"/>
    </source>
</evidence>
<proteinExistence type="inferred from homology"/>
<dbReference type="CDD" id="cd07061">
    <property type="entry name" value="HP_HAP_like"/>
    <property type="match status" value="1"/>
</dbReference>
<dbReference type="AlphaFoldDB" id="A0A0R3QJR7"/>
<accession>A0A0R3QJR7</accession>
<reference evidence="12" key="1">
    <citation type="submission" date="2017-02" db="UniProtKB">
        <authorList>
            <consortium name="WormBaseParasite"/>
        </authorList>
    </citation>
    <scope>IDENTIFICATION</scope>
</reference>
<dbReference type="InterPro" id="IPR029033">
    <property type="entry name" value="His_PPase_superfam"/>
</dbReference>
<keyword evidence="6" id="KW-1015">Disulfide bond</keyword>
<keyword evidence="9" id="KW-0472">Membrane</keyword>
<dbReference type="SUPFAM" id="SSF53254">
    <property type="entry name" value="Phosphoglycerate mutase-like"/>
    <property type="match status" value="1"/>
</dbReference>
<gene>
    <name evidence="10" type="ORF">BTMF_LOCUS5912</name>
</gene>
<keyword evidence="9" id="KW-0812">Transmembrane</keyword>
<keyword evidence="7" id="KW-0325">Glycoprotein</keyword>
<name>A0A0R3QJR7_9BILA</name>
<feature type="transmembrane region" description="Helical" evidence="9">
    <location>
        <begin position="84"/>
        <end position="107"/>
    </location>
</feature>
<keyword evidence="11" id="KW-1185">Reference proteome</keyword>
<evidence type="ECO:0000256" key="6">
    <source>
        <dbReference type="ARBA" id="ARBA00023157"/>
    </source>
</evidence>
<evidence type="ECO:0000256" key="1">
    <source>
        <dbReference type="ARBA" id="ARBA00000032"/>
    </source>
</evidence>
<dbReference type="PANTHER" id="PTHR11567">
    <property type="entry name" value="ACID PHOSPHATASE-RELATED"/>
    <property type="match status" value="1"/>
</dbReference>
<dbReference type="WBParaSite" id="BTMF_0000779801-mRNA-1">
    <property type="protein sequence ID" value="BTMF_0000779801-mRNA-1"/>
    <property type="gene ID" value="BTMF_0000779801"/>
</dbReference>
<feature type="region of interest" description="Disordered" evidence="8">
    <location>
        <begin position="1"/>
        <end position="23"/>
    </location>
</feature>
<dbReference type="Proteomes" id="UP000280834">
    <property type="component" value="Unassembled WGS sequence"/>
</dbReference>
<dbReference type="Gene3D" id="3.40.50.1240">
    <property type="entry name" value="Phosphoglycerate mutase-like"/>
    <property type="match status" value="1"/>
</dbReference>
<evidence type="ECO:0000256" key="3">
    <source>
        <dbReference type="ARBA" id="ARBA00012646"/>
    </source>
</evidence>
<evidence type="ECO:0000256" key="7">
    <source>
        <dbReference type="ARBA" id="ARBA00023180"/>
    </source>
</evidence>
<comment type="similarity">
    <text evidence="2">Belongs to the histidine acid phosphatase family.</text>
</comment>
<evidence type="ECO:0000313" key="11">
    <source>
        <dbReference type="Proteomes" id="UP000280834"/>
    </source>
</evidence>